<dbReference type="WBParaSite" id="maker-uti_cns_0046260-snap-gene-0.13-mRNA-1">
    <property type="protein sequence ID" value="maker-uti_cns_0046260-snap-gene-0.13-mRNA-1"/>
    <property type="gene ID" value="maker-uti_cns_0046260-snap-gene-0.13"/>
</dbReference>
<name>A0A1I8J952_9PLAT</name>
<evidence type="ECO:0000313" key="3">
    <source>
        <dbReference type="Proteomes" id="UP000095280"/>
    </source>
</evidence>
<evidence type="ECO:0000256" key="1">
    <source>
        <dbReference type="SAM" id="Phobius"/>
    </source>
</evidence>
<feature type="transmembrane region" description="Helical" evidence="1">
    <location>
        <begin position="417"/>
        <end position="439"/>
    </location>
</feature>
<keyword evidence="1" id="KW-1133">Transmembrane helix</keyword>
<sequence length="531" mass="58510">MACWRCRKLLLFLVLSLQVLKAFSNCTQDNENLTVQLSRADVLRTWQPSGAHCRWWESRQSETNRFPAAVRSGPRWLVMQLRQPMMLEAVSVRDWDGQWHTAAPVGSPVSAVGASSLPLELQLEDPCDASWEAFNSSSRWKQLGRAYKELNSQTQPAVFELRATSAMHDATLSCFLTDRPAERIEQTIGISFPPASLTISVSPVWVSGSSVTVNVTSAPAYPALHHSCSISSASSEWRLDENRTNVKKAVAKDDKNQAFVVVASQFRFQVSAAMLNGTLECESGLGVQVEDNVAVQRNEHYFISAISEPCVTVIHLISTQHRWLTVRVTSQQCSVWNVSHNCWLTEVGGGAAARIRLKMSSAQQTGFSSSHWARLPEGQESRDWLVRCSVSQSGLPYPDVEAKFSTGRKSSANAKRIFVSIFLLAVAVSAIGLGCKLAVRFSRVRTTSSLYSYDQSNDDELGSETDCTVSTAASGAFHQNLPASPFLVTVAAIDDAEEDTEPESLSSSDEECWTEAAGHYDLDGSNFVYYR</sequence>
<keyword evidence="1" id="KW-0812">Transmembrane</keyword>
<feature type="signal peptide" evidence="2">
    <location>
        <begin position="1"/>
        <end position="22"/>
    </location>
</feature>
<evidence type="ECO:0000256" key="2">
    <source>
        <dbReference type="SAM" id="SignalP"/>
    </source>
</evidence>
<dbReference type="Proteomes" id="UP000095280">
    <property type="component" value="Unplaced"/>
</dbReference>
<keyword evidence="1" id="KW-0472">Membrane</keyword>
<keyword evidence="2" id="KW-0732">Signal</keyword>
<accession>A0A1I8J952</accession>
<organism evidence="3 4">
    <name type="scientific">Macrostomum lignano</name>
    <dbReference type="NCBI Taxonomy" id="282301"/>
    <lineage>
        <taxon>Eukaryota</taxon>
        <taxon>Metazoa</taxon>
        <taxon>Spiralia</taxon>
        <taxon>Lophotrochozoa</taxon>
        <taxon>Platyhelminthes</taxon>
        <taxon>Rhabditophora</taxon>
        <taxon>Macrostomorpha</taxon>
        <taxon>Macrostomida</taxon>
        <taxon>Macrostomidae</taxon>
        <taxon>Macrostomum</taxon>
    </lineage>
</organism>
<keyword evidence="3" id="KW-1185">Reference proteome</keyword>
<dbReference type="AlphaFoldDB" id="A0A1I8J952"/>
<reference evidence="4" key="1">
    <citation type="submission" date="2016-11" db="UniProtKB">
        <authorList>
            <consortium name="WormBaseParasite"/>
        </authorList>
    </citation>
    <scope>IDENTIFICATION</scope>
</reference>
<evidence type="ECO:0000313" key="4">
    <source>
        <dbReference type="WBParaSite" id="maker-uti_cns_0046260-snap-gene-0.13-mRNA-1"/>
    </source>
</evidence>
<feature type="chain" id="PRO_5009321567" evidence="2">
    <location>
        <begin position="23"/>
        <end position="531"/>
    </location>
</feature>
<proteinExistence type="predicted"/>
<protein>
    <submittedName>
        <fullName evidence="4">Ig-like domain-containing protein</fullName>
    </submittedName>
</protein>